<comment type="subcellular location">
    <subcellularLocation>
        <location evidence="1">Membrane</location>
        <topology evidence="1">Multi-pass membrane protein</topology>
    </subcellularLocation>
</comment>
<evidence type="ECO:0000256" key="2">
    <source>
        <dbReference type="ARBA" id="ARBA00010199"/>
    </source>
</evidence>
<feature type="transmembrane region" description="Helical" evidence="6">
    <location>
        <begin position="254"/>
        <end position="275"/>
    </location>
</feature>
<accession>A0ABQ5KW08</accession>
<evidence type="ECO:0000256" key="1">
    <source>
        <dbReference type="ARBA" id="ARBA00004141"/>
    </source>
</evidence>
<keyword evidence="3 6" id="KW-0812">Transmembrane</keyword>
<dbReference type="PANTHER" id="PTHR42893:SF46">
    <property type="entry name" value="PROTEIN DETOXIFICATION 44, CHLOROPLASTIC"/>
    <property type="match status" value="1"/>
</dbReference>
<evidence type="ECO:0000256" key="3">
    <source>
        <dbReference type="ARBA" id="ARBA00022692"/>
    </source>
</evidence>
<keyword evidence="4 6" id="KW-1133">Transmembrane helix</keyword>
<evidence type="ECO:0000313" key="8">
    <source>
        <dbReference type="Proteomes" id="UP001057375"/>
    </source>
</evidence>
<proteinExistence type="inferred from homology"/>
<sequence>MLVTSFIGSRDTISLAAFSLSLNTINSVQWISIFLLDGVTSSISAALSRKRTIEVKKRIKVGLITALILGGIMSIILSLLCPLIFLMGDVDDETKARGQPFFLIAAFNAPFYLVFCCCNGIFNGFRKVYFTLINQFIQSIIYIFGVLISVSIDVTRLYGVAIVYVCCFIFADIYGLSTIRIFIKKELEILEQDGMEEHEEKEREEDVDGRCQASDDMSVKDPSILEDIKQHNKQSQSDNTMTVIIMFFKESINLFIRAVFLQTAVFLSNILASRLGNDYMAAYQILFQLWMLVSYITDGFAVIGNMNGSRILGMIETMTSSQNRSVQSVADISTPIEEDAHLSHPTDSAALLESLSPSSTSIQRNMRLHYFSLSLKIIGCGVGIGVIALLVFLSASRWIISLFTNDEDVISCTLSAFNLIAIMQPFNGLCFVGDGLVELPIKDVPIFSILERDSWFKHKLEYQRYKAKGGKSTLVETIDPEVKDLLLLVTDHTAGLDTAQARTAFIKKVNGYFGIGT</sequence>
<dbReference type="EMBL" id="BQXS01011266">
    <property type="protein sequence ID" value="GKT36612.1"/>
    <property type="molecule type" value="Genomic_DNA"/>
</dbReference>
<comment type="caution">
    <text evidence="7">The sequence shown here is derived from an EMBL/GenBank/DDBJ whole genome shotgun (WGS) entry which is preliminary data.</text>
</comment>
<feature type="transmembrane region" description="Helical" evidence="6">
    <location>
        <begin position="129"/>
        <end position="152"/>
    </location>
</feature>
<dbReference type="Proteomes" id="UP001057375">
    <property type="component" value="Unassembled WGS sequence"/>
</dbReference>
<feature type="transmembrane region" description="Helical" evidence="6">
    <location>
        <begin position="158"/>
        <end position="176"/>
    </location>
</feature>
<organism evidence="7 8">
    <name type="scientific">Aduncisulcus paluster</name>
    <dbReference type="NCBI Taxonomy" id="2918883"/>
    <lineage>
        <taxon>Eukaryota</taxon>
        <taxon>Metamonada</taxon>
        <taxon>Carpediemonas-like organisms</taxon>
        <taxon>Aduncisulcus</taxon>
    </lineage>
</organism>
<comment type="similarity">
    <text evidence="2">Belongs to the multi antimicrobial extrusion (MATE) (TC 2.A.66.1) family.</text>
</comment>
<feature type="transmembrane region" description="Helical" evidence="6">
    <location>
        <begin position="373"/>
        <end position="395"/>
    </location>
</feature>
<protein>
    <submittedName>
        <fullName evidence="7">Multi-domain containing protein</fullName>
    </submittedName>
</protein>
<feature type="non-terminal residue" evidence="7">
    <location>
        <position position="517"/>
    </location>
</feature>
<reference evidence="7" key="1">
    <citation type="submission" date="2022-03" db="EMBL/GenBank/DDBJ databases">
        <title>Draft genome sequence of Aduncisulcus paluster, a free-living microaerophilic Fornicata.</title>
        <authorList>
            <person name="Yuyama I."/>
            <person name="Kume K."/>
            <person name="Tamura T."/>
            <person name="Inagaki Y."/>
            <person name="Hashimoto T."/>
        </authorList>
    </citation>
    <scope>NUCLEOTIDE SEQUENCE</scope>
    <source>
        <strain evidence="7">NY0171</strain>
    </source>
</reference>
<feature type="transmembrane region" description="Helical" evidence="6">
    <location>
        <begin position="59"/>
        <end position="88"/>
    </location>
</feature>
<dbReference type="Pfam" id="PF01554">
    <property type="entry name" value="MatE"/>
    <property type="match status" value="1"/>
</dbReference>
<keyword evidence="5 6" id="KW-0472">Membrane</keyword>
<feature type="transmembrane region" description="Helical" evidence="6">
    <location>
        <begin position="281"/>
        <end position="304"/>
    </location>
</feature>
<evidence type="ECO:0000313" key="7">
    <source>
        <dbReference type="EMBL" id="GKT36612.1"/>
    </source>
</evidence>
<keyword evidence="8" id="KW-1185">Reference proteome</keyword>
<gene>
    <name evidence="7" type="ORF">ADUPG1_009544</name>
</gene>
<evidence type="ECO:0000256" key="5">
    <source>
        <dbReference type="ARBA" id="ARBA00023136"/>
    </source>
</evidence>
<evidence type="ECO:0000256" key="4">
    <source>
        <dbReference type="ARBA" id="ARBA00022989"/>
    </source>
</evidence>
<dbReference type="InterPro" id="IPR044644">
    <property type="entry name" value="DinF-like"/>
</dbReference>
<feature type="transmembrane region" description="Helical" evidence="6">
    <location>
        <begin position="100"/>
        <end position="122"/>
    </location>
</feature>
<name>A0ABQ5KW08_9EUKA</name>
<evidence type="ECO:0000256" key="6">
    <source>
        <dbReference type="SAM" id="Phobius"/>
    </source>
</evidence>
<dbReference type="InterPro" id="IPR002528">
    <property type="entry name" value="MATE_fam"/>
</dbReference>
<dbReference type="PANTHER" id="PTHR42893">
    <property type="entry name" value="PROTEIN DETOXIFICATION 44, CHLOROPLASTIC-RELATED"/>
    <property type="match status" value="1"/>
</dbReference>